<feature type="domain" description="F-box" evidence="1">
    <location>
        <begin position="9"/>
        <end position="45"/>
    </location>
</feature>
<dbReference type="Gene3D" id="3.80.10.10">
    <property type="entry name" value="Ribonuclease Inhibitor"/>
    <property type="match status" value="1"/>
</dbReference>
<dbReference type="Gramene" id="AUR62023317-RA">
    <property type="protein sequence ID" value="AUR62023317-RA:cds"/>
    <property type="gene ID" value="AUR62023317"/>
</dbReference>
<dbReference type="PANTHER" id="PTHR34145">
    <property type="entry name" value="OS02G0105600 PROTEIN"/>
    <property type="match status" value="1"/>
</dbReference>
<keyword evidence="3" id="KW-1185">Reference proteome</keyword>
<sequence length="565" mass="65336">MDDEGKTCIDRISELPDFILHHMLSYLSTKQAAQMGVVSKRWKYVWETFPILDCSQEHFGEHLCLTNPKEGELPKDERRKVFIQRIKFMSYADKKLLRFHEEKLGVNKFILHITLVSKVLAPRVDTWMEMVAKRSIQELTVCISTGKGRLHDLSKILFTMESLTVLHLDGSILLSSPPDSKAVKLCSLVELHLYYVSIDEDTIQDLISSIQSMKVLSLWECLNFENLDICGHDKLEKVAYRPCIDFKAKRFSIKVPTLKELELTFRNDGEETMVCEIIVSSVCQNLKRLSLRDIPVDAKWLQSMIKSFPLLEHLCLAGCMLQEVIKLSSQSLKEICFQDCMKLVEAEFDTPNLQSFKYSGKNIPRFYLSSVAEYRAAEFSAHFKDMDSLWFTRLCNFLRYFKFQDLTVVMFSIPGKEISFNAKDYTGIQFPHFELNNMKLGLLKCLVAEEPNCHCSQNLECWRHSLKDIKLIKVKGWESNTVFNAMTLNNLTDYLDAWVIEAKERSLLKKFPVNSLSLELSWEKNLVAHELACYAMAMSVVHKYHFEPPDCAKRALKGDSRNIYA</sequence>
<dbReference type="InterPro" id="IPR055357">
    <property type="entry name" value="LRR_At1g61320_AtMIF1"/>
</dbReference>
<dbReference type="InterPro" id="IPR053781">
    <property type="entry name" value="F-box_AtFBL13-like"/>
</dbReference>
<dbReference type="InterPro" id="IPR036047">
    <property type="entry name" value="F-box-like_dom_sf"/>
</dbReference>
<evidence type="ECO:0000313" key="2">
    <source>
        <dbReference type="EnsemblPlants" id="AUR62023317-RA:cds"/>
    </source>
</evidence>
<dbReference type="Pfam" id="PF24758">
    <property type="entry name" value="LRR_At5g56370"/>
    <property type="match status" value="1"/>
</dbReference>
<dbReference type="SUPFAM" id="SSF81383">
    <property type="entry name" value="F-box domain"/>
    <property type="match status" value="1"/>
</dbReference>
<dbReference type="Proteomes" id="UP000596660">
    <property type="component" value="Unplaced"/>
</dbReference>
<protein>
    <recommendedName>
        <fullName evidence="1">F-box domain-containing protein</fullName>
    </recommendedName>
</protein>
<evidence type="ECO:0000313" key="3">
    <source>
        <dbReference type="Proteomes" id="UP000596660"/>
    </source>
</evidence>
<dbReference type="PANTHER" id="PTHR34145:SF28">
    <property type="entry name" value="F-BOX DOMAIN-CONTAINING PROTEIN"/>
    <property type="match status" value="1"/>
</dbReference>
<reference evidence="2" key="2">
    <citation type="submission" date="2021-03" db="UniProtKB">
        <authorList>
            <consortium name="EnsemblPlants"/>
        </authorList>
    </citation>
    <scope>IDENTIFICATION</scope>
</reference>
<proteinExistence type="predicted"/>
<organism evidence="2 3">
    <name type="scientific">Chenopodium quinoa</name>
    <name type="common">Quinoa</name>
    <dbReference type="NCBI Taxonomy" id="63459"/>
    <lineage>
        <taxon>Eukaryota</taxon>
        <taxon>Viridiplantae</taxon>
        <taxon>Streptophyta</taxon>
        <taxon>Embryophyta</taxon>
        <taxon>Tracheophyta</taxon>
        <taxon>Spermatophyta</taxon>
        <taxon>Magnoliopsida</taxon>
        <taxon>eudicotyledons</taxon>
        <taxon>Gunneridae</taxon>
        <taxon>Pentapetalae</taxon>
        <taxon>Caryophyllales</taxon>
        <taxon>Chenopodiaceae</taxon>
        <taxon>Chenopodioideae</taxon>
        <taxon>Atripliceae</taxon>
        <taxon>Chenopodium</taxon>
    </lineage>
</organism>
<dbReference type="PROSITE" id="PS50181">
    <property type="entry name" value="FBOX"/>
    <property type="match status" value="1"/>
</dbReference>
<dbReference type="Pfam" id="PF23622">
    <property type="entry name" value="LRR_At1g61320_AtMIF1"/>
    <property type="match status" value="1"/>
</dbReference>
<dbReference type="Gene3D" id="1.20.1280.50">
    <property type="match status" value="1"/>
</dbReference>
<dbReference type="CDD" id="cd22160">
    <property type="entry name" value="F-box_AtFBL13-like"/>
    <property type="match status" value="1"/>
</dbReference>
<name>A0A803M4E4_CHEQI</name>
<dbReference type="EnsemblPlants" id="AUR62023317-RA">
    <property type="protein sequence ID" value="AUR62023317-RA:cds"/>
    <property type="gene ID" value="AUR62023317"/>
</dbReference>
<dbReference type="InterPro" id="IPR001810">
    <property type="entry name" value="F-box_dom"/>
</dbReference>
<dbReference type="InterPro" id="IPR055411">
    <property type="entry name" value="LRR_FXL15/At3g58940/PEG3-like"/>
</dbReference>
<dbReference type="SUPFAM" id="SSF52047">
    <property type="entry name" value="RNI-like"/>
    <property type="match status" value="1"/>
</dbReference>
<evidence type="ECO:0000259" key="1">
    <source>
        <dbReference type="PROSITE" id="PS50181"/>
    </source>
</evidence>
<accession>A0A803M4E4</accession>
<reference evidence="2" key="1">
    <citation type="journal article" date="2017" name="Nature">
        <title>The genome of Chenopodium quinoa.</title>
        <authorList>
            <person name="Jarvis D.E."/>
            <person name="Ho Y.S."/>
            <person name="Lightfoot D.J."/>
            <person name="Schmoeckel S.M."/>
            <person name="Li B."/>
            <person name="Borm T.J.A."/>
            <person name="Ohyanagi H."/>
            <person name="Mineta K."/>
            <person name="Michell C.T."/>
            <person name="Saber N."/>
            <person name="Kharbatia N.M."/>
            <person name="Rupper R.R."/>
            <person name="Sharp A.R."/>
            <person name="Dally N."/>
            <person name="Boughton B.A."/>
            <person name="Woo Y.H."/>
            <person name="Gao G."/>
            <person name="Schijlen E.G.W.M."/>
            <person name="Guo X."/>
            <person name="Momin A.A."/>
            <person name="Negrao S."/>
            <person name="Al-Babili S."/>
            <person name="Gehring C."/>
            <person name="Roessner U."/>
            <person name="Jung C."/>
            <person name="Murphy K."/>
            <person name="Arold S.T."/>
            <person name="Gojobori T."/>
            <person name="van der Linden C.G."/>
            <person name="van Loo E.N."/>
            <person name="Jellen E.N."/>
            <person name="Maughan P.J."/>
            <person name="Tester M."/>
        </authorList>
    </citation>
    <scope>NUCLEOTIDE SEQUENCE [LARGE SCALE GENOMIC DNA]</scope>
    <source>
        <strain evidence="2">cv. PI 614886</strain>
    </source>
</reference>
<dbReference type="Pfam" id="PF00646">
    <property type="entry name" value="F-box"/>
    <property type="match status" value="1"/>
</dbReference>
<dbReference type="AlphaFoldDB" id="A0A803M4E4"/>
<dbReference type="InterPro" id="IPR032675">
    <property type="entry name" value="LRR_dom_sf"/>
</dbReference>
<dbReference type="OMA" id="WNRERIC"/>
<dbReference type="InterPro" id="IPR053772">
    <property type="entry name" value="At1g61320/At1g61330-like"/>
</dbReference>